<evidence type="ECO:0000256" key="1">
    <source>
        <dbReference type="SAM" id="SignalP"/>
    </source>
</evidence>
<accession>A0ABT2E5H3</accession>
<dbReference type="Proteomes" id="UP001205357">
    <property type="component" value="Unassembled WGS sequence"/>
</dbReference>
<keyword evidence="3" id="KW-1185">Reference proteome</keyword>
<feature type="signal peptide" evidence="1">
    <location>
        <begin position="1"/>
        <end position="19"/>
    </location>
</feature>
<reference evidence="2 3" key="1">
    <citation type="submission" date="2022-04" db="EMBL/GenBank/DDBJ databases">
        <title>Proposal of a three novel species of Scandinavium, Scandinavium hiltneri, Scandinavium manionii, Scandinavium tedordense.</title>
        <authorList>
            <person name="Maddock D.W."/>
            <person name="Brady C.L."/>
            <person name="Denman S."/>
            <person name="Arnold D."/>
        </authorList>
    </citation>
    <scope>NUCLEOTIDE SEQUENCE [LARGE SCALE GENOMIC DNA]</scope>
    <source>
        <strain evidence="2 3">H11S7</strain>
    </source>
</reference>
<proteinExistence type="predicted"/>
<organism evidence="2 3">
    <name type="scientific">Scandinavium hiltneri</name>
    <dbReference type="NCBI Taxonomy" id="2926519"/>
    <lineage>
        <taxon>Bacteria</taxon>
        <taxon>Pseudomonadati</taxon>
        <taxon>Pseudomonadota</taxon>
        <taxon>Gammaproteobacteria</taxon>
        <taxon>Enterobacterales</taxon>
        <taxon>Enterobacteriaceae</taxon>
        <taxon>Scandinavium</taxon>
    </lineage>
</organism>
<keyword evidence="1" id="KW-0732">Signal</keyword>
<dbReference type="RefSeq" id="WP_258995159.1">
    <property type="nucleotide sequence ID" value="NZ_JALIGF010000062.1"/>
</dbReference>
<feature type="chain" id="PRO_5046900666" evidence="1">
    <location>
        <begin position="20"/>
        <end position="71"/>
    </location>
</feature>
<protein>
    <submittedName>
        <fullName evidence="2">Uncharacterized protein</fullName>
    </submittedName>
</protein>
<comment type="caution">
    <text evidence="2">The sequence shown here is derived from an EMBL/GenBank/DDBJ whole genome shotgun (WGS) entry which is preliminary data.</text>
</comment>
<name>A0ABT2E5H3_9ENTR</name>
<sequence>MTLTLLVLAGAMMAGAVQAAPTSQQQMRQHFTDTMVKPCEGKKAGDTVTITDRRGGKHMAICTLTALPVAE</sequence>
<evidence type="ECO:0000313" key="2">
    <source>
        <dbReference type="EMBL" id="MCS2163129.1"/>
    </source>
</evidence>
<gene>
    <name evidence="2" type="ORF">MUU47_18785</name>
</gene>
<evidence type="ECO:0000313" key="3">
    <source>
        <dbReference type="Proteomes" id="UP001205357"/>
    </source>
</evidence>
<dbReference type="EMBL" id="JALIGE010000076">
    <property type="protein sequence ID" value="MCS2163129.1"/>
    <property type="molecule type" value="Genomic_DNA"/>
</dbReference>